<organism evidence="3 4">
    <name type="scientific">Alcanivorax xiamenensis</name>
    <dbReference type="NCBI Taxonomy" id="1177156"/>
    <lineage>
        <taxon>Bacteria</taxon>
        <taxon>Pseudomonadati</taxon>
        <taxon>Pseudomonadota</taxon>
        <taxon>Gammaproteobacteria</taxon>
        <taxon>Oceanospirillales</taxon>
        <taxon>Alcanivoracaceae</taxon>
        <taxon>Alcanivorax</taxon>
    </lineage>
</organism>
<dbReference type="SUPFAM" id="SSF56529">
    <property type="entry name" value="FAH"/>
    <property type="match status" value="1"/>
</dbReference>
<evidence type="ECO:0000313" key="4">
    <source>
        <dbReference type="Proteomes" id="UP000771797"/>
    </source>
</evidence>
<dbReference type="InterPro" id="IPR036663">
    <property type="entry name" value="Fumarylacetoacetase_C_sf"/>
</dbReference>
<name>A0ABQ6Y499_9GAMM</name>
<dbReference type="PANTHER" id="PTHR30143">
    <property type="entry name" value="ACID HYDRATASE"/>
    <property type="match status" value="1"/>
</dbReference>
<accession>A0ABQ6Y499</accession>
<comment type="caution">
    <text evidence="3">The sequence shown here is derived from an EMBL/GenBank/DDBJ whole genome shotgun (WGS) entry which is preliminary data.</text>
</comment>
<dbReference type="Pfam" id="PF01557">
    <property type="entry name" value="FAA_hydrolase"/>
    <property type="match status" value="1"/>
</dbReference>
<protein>
    <submittedName>
        <fullName evidence="3">2-oxopent-4-enoate hydratase</fullName>
    </submittedName>
</protein>
<evidence type="ECO:0000259" key="2">
    <source>
        <dbReference type="Pfam" id="PF01557"/>
    </source>
</evidence>
<dbReference type="PANTHER" id="PTHR30143:SF0">
    <property type="entry name" value="2-KETO-4-PENTENOATE HYDRATASE"/>
    <property type="match status" value="1"/>
</dbReference>
<dbReference type="InterPro" id="IPR011234">
    <property type="entry name" value="Fumarylacetoacetase-like_C"/>
</dbReference>
<sequence>MLEKGHRLVGRKIGLTSRVVQQQLGVDQPDFGALFDVMGYAGGEPVPWKVLHQPKVEAEVAFVLRSDLAQAHASLVDVINAIDYALPAIEVVGSRIDKWDIRITDTIADNASSGAFILGTTPRRLGELDLELCGMVMERRGDPVSVGAGRACLGNPLNAVLWLARKMAALGQPLRAGDLVLSGALGPMVEVAPGDVISARISGLGSVEAVFESELAEKRS</sequence>
<evidence type="ECO:0000313" key="3">
    <source>
        <dbReference type="EMBL" id="KAF0804021.1"/>
    </source>
</evidence>
<keyword evidence="4" id="KW-1185">Reference proteome</keyword>
<dbReference type="InterPro" id="IPR050772">
    <property type="entry name" value="Hydratase-Decarb/MhpD_sf"/>
</dbReference>
<reference evidence="3 4" key="1">
    <citation type="submission" date="2012-09" db="EMBL/GenBank/DDBJ databases">
        <title>Genome Sequence of alkane-degrading Bacterium Alcanivorax sp. 6-D-6.</title>
        <authorList>
            <person name="Lai Q."/>
            <person name="Shao Z."/>
        </authorList>
    </citation>
    <scope>NUCLEOTIDE SEQUENCE [LARGE SCALE GENOMIC DNA]</scope>
    <source>
        <strain evidence="3 4">6-D-6</strain>
    </source>
</reference>
<dbReference type="Gene3D" id="3.90.850.10">
    <property type="entry name" value="Fumarylacetoacetase-like, C-terminal domain"/>
    <property type="match status" value="1"/>
</dbReference>
<keyword evidence="1" id="KW-0456">Lyase</keyword>
<feature type="domain" description="Fumarylacetoacetase-like C-terminal" evidence="2">
    <location>
        <begin position="45"/>
        <end position="209"/>
    </location>
</feature>
<dbReference type="EMBL" id="AQPF01000041">
    <property type="protein sequence ID" value="KAF0804021.1"/>
    <property type="molecule type" value="Genomic_DNA"/>
</dbReference>
<dbReference type="Proteomes" id="UP000771797">
    <property type="component" value="Unassembled WGS sequence"/>
</dbReference>
<proteinExistence type="predicted"/>
<evidence type="ECO:0000256" key="1">
    <source>
        <dbReference type="ARBA" id="ARBA00023239"/>
    </source>
</evidence>
<gene>
    <name evidence="3" type="ORF">A6D6_03486</name>
</gene>